<dbReference type="Pfam" id="PF00635">
    <property type="entry name" value="Motile_Sperm"/>
    <property type="match status" value="1"/>
</dbReference>
<dbReference type="OrthoDB" id="264603at2759"/>
<dbReference type="PROSITE" id="PS50202">
    <property type="entry name" value="MSP"/>
    <property type="match status" value="1"/>
</dbReference>
<dbReference type="PANTHER" id="PTHR10809">
    <property type="entry name" value="VESICLE-ASSOCIATED MEMBRANE PROTEIN-ASSOCIATED PROTEIN"/>
    <property type="match status" value="1"/>
</dbReference>
<dbReference type="EMBL" id="JABANO010025065">
    <property type="protein sequence ID" value="KAF4720862.1"/>
    <property type="molecule type" value="Genomic_DNA"/>
</dbReference>
<dbReference type="InterPro" id="IPR013783">
    <property type="entry name" value="Ig-like_fold"/>
</dbReference>
<keyword evidence="4" id="KW-1133">Transmembrane helix</keyword>
<dbReference type="InterPro" id="IPR008962">
    <property type="entry name" value="PapD-like_sf"/>
</dbReference>
<dbReference type="Proteomes" id="UP000553632">
    <property type="component" value="Unassembled WGS sequence"/>
</dbReference>
<comment type="caution">
    <text evidence="8">The sequence shown here is derived from an EMBL/GenBank/DDBJ whole genome shotgun (WGS) entry which is preliminary data.</text>
</comment>
<dbReference type="SUPFAM" id="SSF49354">
    <property type="entry name" value="PapD-like"/>
    <property type="match status" value="1"/>
</dbReference>
<dbReference type="InterPro" id="IPR000535">
    <property type="entry name" value="MSP_dom"/>
</dbReference>
<evidence type="ECO:0000256" key="5">
    <source>
        <dbReference type="ARBA" id="ARBA00023136"/>
    </source>
</evidence>
<dbReference type="InterPro" id="IPR016763">
    <property type="entry name" value="VAP"/>
</dbReference>
<evidence type="ECO:0000313" key="7">
    <source>
        <dbReference type="EMBL" id="KAF4685804.1"/>
    </source>
</evidence>
<dbReference type="PANTHER" id="PTHR10809:SF6">
    <property type="entry name" value="AT11025P-RELATED"/>
    <property type="match status" value="1"/>
</dbReference>
<evidence type="ECO:0000313" key="9">
    <source>
        <dbReference type="Proteomes" id="UP000541610"/>
    </source>
</evidence>
<organism evidence="8 10">
    <name type="scientific">Perkinsus olseni</name>
    <name type="common">Perkinsus atlanticus</name>
    <dbReference type="NCBI Taxonomy" id="32597"/>
    <lineage>
        <taxon>Eukaryota</taxon>
        <taxon>Sar</taxon>
        <taxon>Alveolata</taxon>
        <taxon>Perkinsozoa</taxon>
        <taxon>Perkinsea</taxon>
        <taxon>Perkinsida</taxon>
        <taxon>Perkinsidae</taxon>
        <taxon>Perkinsus</taxon>
    </lineage>
</organism>
<evidence type="ECO:0000313" key="8">
    <source>
        <dbReference type="EMBL" id="KAF4720862.1"/>
    </source>
</evidence>
<keyword evidence="5" id="KW-0472">Membrane</keyword>
<dbReference type="AlphaFoldDB" id="A0A7J6RKY7"/>
<sequence length="211" mass="22879">MSTLVTVKPDEIKLPTTLHQSVTTILRLDNNSKKHSVAYKIKTTAPRKYLVRPSSGLMGPGESADIQIILQPQATDPSNDQHDRFLVQSAVSKSGRPLDREDWGKLDKADIEEQKIRVAFKATADASDATAAPPEGAGDATDDLRAKYDELIQYTLSVEKDKKRLEKEIEAVKQSSTKAAPTGSAGFSTTALLTSITVAVIIARVAPLFGY</sequence>
<evidence type="ECO:0000256" key="2">
    <source>
        <dbReference type="ARBA" id="ARBA00008932"/>
    </source>
</evidence>
<comment type="subcellular location">
    <subcellularLocation>
        <location evidence="1">Membrane</location>
        <topology evidence="1">Single-pass type IV membrane protein</topology>
    </subcellularLocation>
</comment>
<gene>
    <name evidence="8" type="primary">MOSPD2_2</name>
    <name evidence="7" type="synonym">MOSPD2_3</name>
    <name evidence="7" type="ORF">FOZ60_006078</name>
    <name evidence="8" type="ORF">FOZ63_010435</name>
</gene>
<evidence type="ECO:0000256" key="1">
    <source>
        <dbReference type="ARBA" id="ARBA00004211"/>
    </source>
</evidence>
<comment type="similarity">
    <text evidence="2">Belongs to the VAMP-associated protein (VAP) (TC 9.B.17) family.</text>
</comment>
<accession>A0A7J6RKY7</accession>
<dbReference type="Gene3D" id="2.60.40.10">
    <property type="entry name" value="Immunoglobulins"/>
    <property type="match status" value="1"/>
</dbReference>
<evidence type="ECO:0000256" key="4">
    <source>
        <dbReference type="ARBA" id="ARBA00022989"/>
    </source>
</evidence>
<dbReference type="EMBL" id="JABANP010000248">
    <property type="protein sequence ID" value="KAF4685804.1"/>
    <property type="molecule type" value="Genomic_DNA"/>
</dbReference>
<protein>
    <submittedName>
        <fullName evidence="8">Central component in molecular interactions underlying sperm crawling</fullName>
    </submittedName>
</protein>
<dbReference type="GO" id="GO:0090158">
    <property type="term" value="P:endoplasmic reticulum membrane organization"/>
    <property type="evidence" value="ECO:0007669"/>
    <property type="project" value="TreeGrafter"/>
</dbReference>
<name>A0A7J6RKY7_PEROL</name>
<dbReference type="Proteomes" id="UP000541610">
    <property type="component" value="Unassembled WGS sequence"/>
</dbReference>
<feature type="domain" description="MSP" evidence="6">
    <location>
        <begin position="4"/>
        <end position="121"/>
    </location>
</feature>
<keyword evidence="3" id="KW-0812">Transmembrane</keyword>
<reference evidence="9 10" key="1">
    <citation type="submission" date="2020-04" db="EMBL/GenBank/DDBJ databases">
        <title>Perkinsus olseni comparative genomics.</title>
        <authorList>
            <person name="Bogema D.R."/>
        </authorList>
    </citation>
    <scope>NUCLEOTIDE SEQUENCE [LARGE SCALE GENOMIC DNA]</scope>
    <source>
        <strain evidence="7">00978-12</strain>
        <strain evidence="8 10">ATCC PRA-207</strain>
    </source>
</reference>
<evidence type="ECO:0000259" key="6">
    <source>
        <dbReference type="PROSITE" id="PS50202"/>
    </source>
</evidence>
<proteinExistence type="inferred from homology"/>
<dbReference type="OMA" id="IANNTEH"/>
<evidence type="ECO:0000313" key="10">
    <source>
        <dbReference type="Proteomes" id="UP000553632"/>
    </source>
</evidence>
<dbReference type="GO" id="GO:0061817">
    <property type="term" value="P:endoplasmic reticulum-plasma membrane tethering"/>
    <property type="evidence" value="ECO:0007669"/>
    <property type="project" value="TreeGrafter"/>
</dbReference>
<dbReference type="GO" id="GO:0005886">
    <property type="term" value="C:plasma membrane"/>
    <property type="evidence" value="ECO:0007669"/>
    <property type="project" value="TreeGrafter"/>
</dbReference>
<keyword evidence="10" id="KW-1185">Reference proteome</keyword>
<dbReference type="GO" id="GO:0005789">
    <property type="term" value="C:endoplasmic reticulum membrane"/>
    <property type="evidence" value="ECO:0007669"/>
    <property type="project" value="InterPro"/>
</dbReference>
<evidence type="ECO:0000256" key="3">
    <source>
        <dbReference type="ARBA" id="ARBA00022692"/>
    </source>
</evidence>